<evidence type="ECO:0000259" key="5">
    <source>
        <dbReference type="SMART" id="SM00752"/>
    </source>
</evidence>
<proteinExistence type="predicted"/>
<keyword evidence="2" id="KW-0812">Transmembrane</keyword>
<evidence type="ECO:0000256" key="3">
    <source>
        <dbReference type="ARBA" id="ARBA00022989"/>
    </source>
</evidence>
<dbReference type="SMART" id="SM00752">
    <property type="entry name" value="HTTM"/>
    <property type="match status" value="1"/>
</dbReference>
<organism evidence="6 7">
    <name type="scientific">Amycolatopsis minnesotensis</name>
    <dbReference type="NCBI Taxonomy" id="337894"/>
    <lineage>
        <taxon>Bacteria</taxon>
        <taxon>Bacillati</taxon>
        <taxon>Actinomycetota</taxon>
        <taxon>Actinomycetes</taxon>
        <taxon>Pseudonocardiales</taxon>
        <taxon>Pseudonocardiaceae</taxon>
        <taxon>Amycolatopsis</taxon>
    </lineage>
</organism>
<name>A0ABP5DY19_9PSEU</name>
<sequence>MVIGRHQHEVVARRVASLGTLVSALEMLSQSARFEQGELLSTQLDKIHPKFAKRFPRLVEALSSKGASVGLYAAQAAASAATIAWPRSRRVQFAGAATLAATGAAGRMRNPFGGDGADQLQQVINVTFAATAALKDREKARDLTLRTLALETTISYLASGLVKVVSPVWLAGDAFEGIIRTRNYGDPRVHRLVTRYPVLGKLVSWGTIAAELGFPLVFVLPPPAARAYLGMMTSFHLGIGQFMGLNRFVLAFGATHPAILHVLSERSRRPAEGG</sequence>
<keyword evidence="7" id="KW-1185">Reference proteome</keyword>
<comment type="subcellular location">
    <subcellularLocation>
        <location evidence="1">Endomembrane system</location>
        <topology evidence="1">Multi-pass membrane protein</topology>
    </subcellularLocation>
</comment>
<feature type="domain" description="HTTM-like" evidence="5">
    <location>
        <begin position="10"/>
        <end position="264"/>
    </location>
</feature>
<dbReference type="RefSeq" id="WP_344430221.1">
    <property type="nucleotide sequence ID" value="NZ_BAAANN010000046.1"/>
</dbReference>
<gene>
    <name evidence="6" type="ORF">GCM10009754_76830</name>
</gene>
<protein>
    <recommendedName>
        <fullName evidence="5">HTTM-like domain-containing protein</fullName>
    </recommendedName>
</protein>
<dbReference type="InterPro" id="IPR011020">
    <property type="entry name" value="HTTM-like"/>
</dbReference>
<accession>A0ABP5DY19</accession>
<dbReference type="EMBL" id="BAAANN010000046">
    <property type="protein sequence ID" value="GAA1987399.1"/>
    <property type="molecule type" value="Genomic_DNA"/>
</dbReference>
<evidence type="ECO:0000256" key="1">
    <source>
        <dbReference type="ARBA" id="ARBA00004127"/>
    </source>
</evidence>
<evidence type="ECO:0000313" key="6">
    <source>
        <dbReference type="EMBL" id="GAA1987399.1"/>
    </source>
</evidence>
<comment type="caution">
    <text evidence="6">The sequence shown here is derived from an EMBL/GenBank/DDBJ whole genome shotgun (WGS) entry which is preliminary data.</text>
</comment>
<evidence type="ECO:0000313" key="7">
    <source>
        <dbReference type="Proteomes" id="UP001501116"/>
    </source>
</evidence>
<keyword evidence="4" id="KW-0472">Membrane</keyword>
<dbReference type="Proteomes" id="UP001501116">
    <property type="component" value="Unassembled WGS sequence"/>
</dbReference>
<keyword evidence="3" id="KW-1133">Transmembrane helix</keyword>
<evidence type="ECO:0000256" key="2">
    <source>
        <dbReference type="ARBA" id="ARBA00022692"/>
    </source>
</evidence>
<reference evidence="7" key="1">
    <citation type="journal article" date="2019" name="Int. J. Syst. Evol. Microbiol.">
        <title>The Global Catalogue of Microorganisms (GCM) 10K type strain sequencing project: providing services to taxonomists for standard genome sequencing and annotation.</title>
        <authorList>
            <consortium name="The Broad Institute Genomics Platform"/>
            <consortium name="The Broad Institute Genome Sequencing Center for Infectious Disease"/>
            <person name="Wu L."/>
            <person name="Ma J."/>
        </authorList>
    </citation>
    <scope>NUCLEOTIDE SEQUENCE [LARGE SCALE GENOMIC DNA]</scope>
    <source>
        <strain evidence="7">JCM 14545</strain>
    </source>
</reference>
<evidence type="ECO:0000256" key="4">
    <source>
        <dbReference type="ARBA" id="ARBA00023136"/>
    </source>
</evidence>